<feature type="domain" description="Nucleotidyl transferase" evidence="9">
    <location>
        <begin position="2"/>
        <end position="234"/>
    </location>
</feature>
<comment type="catalytic activity">
    <reaction evidence="8">
        <text>dTTP + alpha-D-glucose 1-phosphate + H(+) = dTDP-alpha-D-glucose + diphosphate</text>
        <dbReference type="Rhea" id="RHEA:15225"/>
        <dbReference type="ChEBI" id="CHEBI:15378"/>
        <dbReference type="ChEBI" id="CHEBI:33019"/>
        <dbReference type="ChEBI" id="CHEBI:37568"/>
        <dbReference type="ChEBI" id="CHEBI:57477"/>
        <dbReference type="ChEBI" id="CHEBI:58601"/>
        <dbReference type="EC" id="2.7.7.24"/>
    </reaction>
</comment>
<dbReference type="Gene3D" id="3.90.550.10">
    <property type="entry name" value="Spore Coat Polysaccharide Biosynthesis Protein SpsA, Chain A"/>
    <property type="match status" value="1"/>
</dbReference>
<dbReference type="GO" id="GO:0046872">
    <property type="term" value="F:metal ion binding"/>
    <property type="evidence" value="ECO:0007669"/>
    <property type="project" value="UniProtKB-KW"/>
</dbReference>
<evidence type="ECO:0000313" key="11">
    <source>
        <dbReference type="Proteomes" id="UP000216312"/>
    </source>
</evidence>
<protein>
    <recommendedName>
        <fullName evidence="3">glucose-1-phosphate thymidylyltransferase</fullName>
        <ecNumber evidence="3">2.7.7.24</ecNumber>
    </recommendedName>
</protein>
<sequence>MKGVILAGGLGTRLYPLTKITNKHLLPVYDRPMIFYPLYTLVEAGIKEVLLVTGGNFAGEFLRLLGDGRKLGLDLLAYAYQEKERGIADALWLAKDFVQDDTVVVILGDNILDGSIKGFVESYREGRAKILLKEVDNPSEYGVPRFEAGRIVEIIEKPVNPPSRYAVMGVYIYPATVFEIIAGLKPSPRGELEISDVNDHYAKERDLDYEIWDGWWGDAGSSIASYWEVNKYVERRKRDDPAAWELPEFATYFEDLRNNSR</sequence>
<organism evidence="10 11">
    <name type="scientific">candidate division WOR-3 bacterium 4484_18</name>
    <dbReference type="NCBI Taxonomy" id="2020626"/>
    <lineage>
        <taxon>Bacteria</taxon>
        <taxon>Bacteria division WOR-3</taxon>
    </lineage>
</organism>
<keyword evidence="10" id="KW-0167">Capsid protein</keyword>
<dbReference type="Pfam" id="PF00483">
    <property type="entry name" value="NTP_transferase"/>
    <property type="match status" value="1"/>
</dbReference>
<dbReference type="InterPro" id="IPR005907">
    <property type="entry name" value="G1P_thy_trans_s"/>
</dbReference>
<keyword evidence="10" id="KW-0946">Virion</keyword>
<evidence type="ECO:0000256" key="3">
    <source>
        <dbReference type="ARBA" id="ARBA00012461"/>
    </source>
</evidence>
<keyword evidence="7" id="KW-0460">Magnesium</keyword>
<dbReference type="SUPFAM" id="SSF53448">
    <property type="entry name" value="Nucleotide-diphospho-sugar transferases"/>
    <property type="match status" value="1"/>
</dbReference>
<evidence type="ECO:0000256" key="6">
    <source>
        <dbReference type="ARBA" id="ARBA00022723"/>
    </source>
</evidence>
<comment type="similarity">
    <text evidence="2">Belongs to the glucose-1-phosphate thymidylyltransferase family.</text>
</comment>
<accession>A0A257LUY4</accession>
<keyword evidence="4" id="KW-0808">Transferase</keyword>
<dbReference type="GO" id="GO:0008879">
    <property type="term" value="F:glucose-1-phosphate thymidylyltransferase activity"/>
    <property type="evidence" value="ECO:0007669"/>
    <property type="project" value="UniProtKB-EC"/>
</dbReference>
<evidence type="ECO:0000256" key="1">
    <source>
        <dbReference type="ARBA" id="ARBA00001946"/>
    </source>
</evidence>
<gene>
    <name evidence="10" type="ORF">CGW93_00645</name>
</gene>
<evidence type="ECO:0000313" key="10">
    <source>
        <dbReference type="EMBL" id="OYV03483.1"/>
    </source>
</evidence>
<dbReference type="InterPro" id="IPR005835">
    <property type="entry name" value="NTP_transferase_dom"/>
</dbReference>
<dbReference type="InterPro" id="IPR029044">
    <property type="entry name" value="Nucleotide-diphossugar_trans"/>
</dbReference>
<comment type="caution">
    <text evidence="10">The sequence shown here is derived from an EMBL/GenBank/DDBJ whole genome shotgun (WGS) entry which is preliminary data.</text>
</comment>
<dbReference type="EC" id="2.7.7.24" evidence="3"/>
<reference evidence="11" key="1">
    <citation type="submission" date="2017-07" db="EMBL/GenBank/DDBJ databases">
        <title>Novel pathways for hydrocarbon cycling and metabolic interdependencies in hydrothermal sediment communities.</title>
        <authorList>
            <person name="Dombrowski N."/>
            <person name="Seitz K."/>
            <person name="Teske A."/>
            <person name="Baker B."/>
        </authorList>
    </citation>
    <scope>NUCLEOTIDE SEQUENCE [LARGE SCALE GENOMIC DNA]</scope>
</reference>
<evidence type="ECO:0000256" key="4">
    <source>
        <dbReference type="ARBA" id="ARBA00022679"/>
    </source>
</evidence>
<dbReference type="EMBL" id="NMUJ01000004">
    <property type="protein sequence ID" value="OYV03483.1"/>
    <property type="molecule type" value="Genomic_DNA"/>
</dbReference>
<keyword evidence="5" id="KW-0548">Nucleotidyltransferase</keyword>
<dbReference type="AlphaFoldDB" id="A0A257LUY4"/>
<keyword evidence="6" id="KW-0479">Metal-binding</keyword>
<dbReference type="PANTHER" id="PTHR43532">
    <property type="entry name" value="GLUCOSE-1-PHOSPHATE THYMIDYLYLTRANSFERASE"/>
    <property type="match status" value="1"/>
</dbReference>
<evidence type="ECO:0000256" key="2">
    <source>
        <dbReference type="ARBA" id="ARBA00010480"/>
    </source>
</evidence>
<dbReference type="PANTHER" id="PTHR43532:SF1">
    <property type="entry name" value="GLUCOSE-1-PHOSPHATE THYMIDYLYLTRANSFERASE 1"/>
    <property type="match status" value="1"/>
</dbReference>
<evidence type="ECO:0000256" key="8">
    <source>
        <dbReference type="ARBA" id="ARBA00049336"/>
    </source>
</evidence>
<dbReference type="Proteomes" id="UP000216312">
    <property type="component" value="Unassembled WGS sequence"/>
</dbReference>
<evidence type="ECO:0000256" key="7">
    <source>
        <dbReference type="ARBA" id="ARBA00022842"/>
    </source>
</evidence>
<proteinExistence type="inferred from homology"/>
<evidence type="ECO:0000256" key="5">
    <source>
        <dbReference type="ARBA" id="ARBA00022695"/>
    </source>
</evidence>
<name>A0A257LUY4_UNCW3</name>
<evidence type="ECO:0000259" key="9">
    <source>
        <dbReference type="Pfam" id="PF00483"/>
    </source>
</evidence>
<comment type="cofactor">
    <cofactor evidence="1">
        <name>Mg(2+)</name>
        <dbReference type="ChEBI" id="CHEBI:18420"/>
    </cofactor>
</comment>